<evidence type="ECO:0000256" key="1">
    <source>
        <dbReference type="SAM" id="MobiDB-lite"/>
    </source>
</evidence>
<evidence type="ECO:0000313" key="2">
    <source>
        <dbReference type="EMBL" id="CAF2130448.1"/>
    </source>
</evidence>
<feature type="compositionally biased region" description="Basic and acidic residues" evidence="1">
    <location>
        <begin position="32"/>
        <end position="43"/>
    </location>
</feature>
<protein>
    <submittedName>
        <fullName evidence="2">(rape) hypothetical protein</fullName>
    </submittedName>
</protein>
<feature type="compositionally biased region" description="Basic residues" evidence="1">
    <location>
        <begin position="21"/>
        <end position="30"/>
    </location>
</feature>
<proteinExistence type="predicted"/>
<gene>
    <name evidence="2" type="ORF">DARMORV10_A03P52110.1</name>
</gene>
<dbReference type="Proteomes" id="UP001295469">
    <property type="component" value="Chromosome A03"/>
</dbReference>
<feature type="region of interest" description="Disordered" evidence="1">
    <location>
        <begin position="21"/>
        <end position="43"/>
    </location>
</feature>
<organism evidence="2">
    <name type="scientific">Brassica napus</name>
    <name type="common">Rape</name>
    <dbReference type="NCBI Taxonomy" id="3708"/>
    <lineage>
        <taxon>Eukaryota</taxon>
        <taxon>Viridiplantae</taxon>
        <taxon>Streptophyta</taxon>
        <taxon>Embryophyta</taxon>
        <taxon>Tracheophyta</taxon>
        <taxon>Spermatophyta</taxon>
        <taxon>Magnoliopsida</taxon>
        <taxon>eudicotyledons</taxon>
        <taxon>Gunneridae</taxon>
        <taxon>Pentapetalae</taxon>
        <taxon>rosids</taxon>
        <taxon>malvids</taxon>
        <taxon>Brassicales</taxon>
        <taxon>Brassicaceae</taxon>
        <taxon>Brassiceae</taxon>
        <taxon>Brassica</taxon>
    </lineage>
</organism>
<accession>A0A816W9S5</accession>
<name>A0A816W9S5_BRANA</name>
<reference evidence="2" key="1">
    <citation type="submission" date="2021-01" db="EMBL/GenBank/DDBJ databases">
        <authorList>
            <consortium name="Genoscope - CEA"/>
            <person name="William W."/>
        </authorList>
    </citation>
    <scope>NUCLEOTIDE SEQUENCE</scope>
</reference>
<sequence length="78" mass="8931">MKNRRRHLMLLRLKSVRLTTRRTSKKRGRGFKGAEDSKAGDDLDPAKSIKTISVIMETLHTIFPPSQCKQDLSLSQHN</sequence>
<dbReference type="EMBL" id="HG994357">
    <property type="protein sequence ID" value="CAF2130448.1"/>
    <property type="molecule type" value="Genomic_DNA"/>
</dbReference>
<dbReference type="AlphaFoldDB" id="A0A816W9S5"/>